<dbReference type="RefSeq" id="WP_111343645.1">
    <property type="nucleotide sequence ID" value="NZ_QHHQ01000001.1"/>
</dbReference>
<proteinExistence type="predicted"/>
<accession>A0A8B2P2W2</accession>
<reference evidence="1 2" key="1">
    <citation type="submission" date="2018-05" db="EMBL/GenBank/DDBJ databases">
        <title>Acuticoccus sediminis sp. nov., isolated from deep-sea sediment of Indian Ocean.</title>
        <authorList>
            <person name="Liu X."/>
            <person name="Lai Q."/>
            <person name="Du Y."/>
            <person name="Sun F."/>
            <person name="Zhang X."/>
            <person name="Wang S."/>
            <person name="Shao Z."/>
        </authorList>
    </citation>
    <scope>NUCLEOTIDE SEQUENCE [LARGE SCALE GENOMIC DNA]</scope>
    <source>
        <strain evidence="1 2">PTG4-2</strain>
    </source>
</reference>
<dbReference type="Proteomes" id="UP000249590">
    <property type="component" value="Unassembled WGS sequence"/>
</dbReference>
<gene>
    <name evidence="1" type="ORF">DLJ53_07525</name>
</gene>
<dbReference type="OrthoDB" id="8226460at2"/>
<dbReference type="AlphaFoldDB" id="A0A8B2P2W2"/>
<dbReference type="EMBL" id="QHHQ01000001">
    <property type="protein sequence ID" value="RAI04284.1"/>
    <property type="molecule type" value="Genomic_DNA"/>
</dbReference>
<comment type="caution">
    <text evidence="1">The sequence shown here is derived from an EMBL/GenBank/DDBJ whole genome shotgun (WGS) entry which is preliminary data.</text>
</comment>
<protein>
    <submittedName>
        <fullName evidence="1">Uncharacterized protein</fullName>
    </submittedName>
</protein>
<organism evidence="1 2">
    <name type="scientific">Acuticoccus sediminis</name>
    <dbReference type="NCBI Taxonomy" id="2184697"/>
    <lineage>
        <taxon>Bacteria</taxon>
        <taxon>Pseudomonadati</taxon>
        <taxon>Pseudomonadota</taxon>
        <taxon>Alphaproteobacteria</taxon>
        <taxon>Hyphomicrobiales</taxon>
        <taxon>Amorphaceae</taxon>
        <taxon>Acuticoccus</taxon>
    </lineage>
</organism>
<name>A0A8B2P2W2_9HYPH</name>
<keyword evidence="2" id="KW-1185">Reference proteome</keyword>
<evidence type="ECO:0000313" key="1">
    <source>
        <dbReference type="EMBL" id="RAI04284.1"/>
    </source>
</evidence>
<evidence type="ECO:0000313" key="2">
    <source>
        <dbReference type="Proteomes" id="UP000249590"/>
    </source>
</evidence>
<sequence>MVTIISKSDGPRRDDVAAKRFIEQNRSTITRLADHLTQGAYSANRAAEQARVLVEPPSAGGGRAPVSIDNPVPYVKLSPNGRVLLVDLNTARQLEFLGEVRRRDGRSAFVLASAANGFISALDEDTAARLADLDGMLAEGREGSEALKHEIARKLGLA</sequence>